<gene>
    <name evidence="2" type="ORF">HZS55_19835</name>
</gene>
<dbReference type="AlphaFoldDB" id="A0A7D5T6F0"/>
<dbReference type="EMBL" id="CP058910">
    <property type="protein sequence ID" value="QLH79410.1"/>
    <property type="molecule type" value="Genomic_DNA"/>
</dbReference>
<evidence type="ECO:0000259" key="1">
    <source>
        <dbReference type="Pfam" id="PF12850"/>
    </source>
</evidence>
<evidence type="ECO:0000313" key="2">
    <source>
        <dbReference type="EMBL" id="QLH79410.1"/>
    </source>
</evidence>
<protein>
    <submittedName>
        <fullName evidence="2">Metallophosphoesterase</fullName>
    </submittedName>
</protein>
<dbReference type="PIRSF" id="PIRSF000887">
    <property type="entry name" value="Pesterase_MJ0037"/>
    <property type="match status" value="1"/>
</dbReference>
<dbReference type="InterPro" id="IPR029052">
    <property type="entry name" value="Metallo-depent_PP-like"/>
</dbReference>
<feature type="domain" description="Calcineurin-like phosphoesterase" evidence="1">
    <location>
        <begin position="16"/>
        <end position="147"/>
    </location>
</feature>
<dbReference type="Pfam" id="PF12850">
    <property type="entry name" value="Metallophos_2"/>
    <property type="match status" value="1"/>
</dbReference>
<dbReference type="SUPFAM" id="SSF56300">
    <property type="entry name" value="Metallo-dependent phosphatases"/>
    <property type="match status" value="1"/>
</dbReference>
<dbReference type="RefSeq" id="WP_179909277.1">
    <property type="nucleotide sequence ID" value="NZ_CP058910.1"/>
</dbReference>
<dbReference type="KEGG" id="hrr:HZS55_19835"/>
<evidence type="ECO:0000313" key="3">
    <source>
        <dbReference type="Proteomes" id="UP000509667"/>
    </source>
</evidence>
<dbReference type="Proteomes" id="UP000509667">
    <property type="component" value="Chromosome"/>
</dbReference>
<dbReference type="OrthoDB" id="18264at2157"/>
<sequence>MDPTYRDRAAYIDGTLVLADTHFGKGEASTVEFPIGAGDDCVERLAGLLDRFEPAEVVLAGDVFHSFDYVPDSADEALSGVVRAVREAGARLVVVEGNHDAMLDAAYSGELRDEYELDTDGEETVVVTHGHEEPETPADAYVVGHDHPAIEIEGRKRPCFLVGDGAYRRSDVLVLPSFNRLVEGLSVGGRLGTSRPELSPVVTGISQYRPVVFDSESEETLTFPPLGQFSRML</sequence>
<reference evidence="2 3" key="1">
    <citation type="submission" date="2020-07" db="EMBL/GenBank/DDBJ databases">
        <title>Halosimplex pelagicum sp. nov. and Halosimplex rubrum sp. nov., isolated from salted brown alga Laminaria, and emended description of the genus Halosimplex.</title>
        <authorList>
            <person name="Cui H."/>
        </authorList>
    </citation>
    <scope>NUCLEOTIDE SEQUENCE [LARGE SCALE GENOMIC DNA]</scope>
    <source>
        <strain evidence="2 3">R27</strain>
    </source>
</reference>
<dbReference type="PANTHER" id="PTHR39323">
    <property type="entry name" value="BLR1149 PROTEIN"/>
    <property type="match status" value="1"/>
</dbReference>
<proteinExistence type="predicted"/>
<dbReference type="InterPro" id="IPR024173">
    <property type="entry name" value="Pesterase_MJ0037-like"/>
</dbReference>
<accession>A0A7D5T6F0</accession>
<keyword evidence="3" id="KW-1185">Reference proteome</keyword>
<dbReference type="Gene3D" id="3.60.21.10">
    <property type="match status" value="1"/>
</dbReference>
<dbReference type="GeneID" id="56080164"/>
<organism evidence="2 3">
    <name type="scientific">Halosimplex rubrum</name>
    <dbReference type="NCBI Taxonomy" id="869889"/>
    <lineage>
        <taxon>Archaea</taxon>
        <taxon>Methanobacteriati</taxon>
        <taxon>Methanobacteriota</taxon>
        <taxon>Stenosarchaea group</taxon>
        <taxon>Halobacteria</taxon>
        <taxon>Halobacteriales</taxon>
        <taxon>Haloarculaceae</taxon>
        <taxon>Halosimplex</taxon>
    </lineage>
</organism>
<dbReference type="InterPro" id="IPR024654">
    <property type="entry name" value="Calcineurin-like_PHP_lpxH"/>
</dbReference>
<dbReference type="PANTHER" id="PTHR39323:SF1">
    <property type="entry name" value="BLR1149 PROTEIN"/>
    <property type="match status" value="1"/>
</dbReference>
<name>A0A7D5T6F0_9EURY</name>